<reference evidence="2 3" key="1">
    <citation type="journal article" date="2017" name="Mol. Biol. Evol.">
        <title>The 4-celled Tetrabaena socialis nuclear genome reveals the essential components for genetic control of cell number at the origin of multicellularity in the volvocine lineage.</title>
        <authorList>
            <person name="Featherston J."/>
            <person name="Arakaki Y."/>
            <person name="Hanschen E.R."/>
            <person name="Ferris P.J."/>
            <person name="Michod R.E."/>
            <person name="Olson B.J.S.C."/>
            <person name="Nozaki H."/>
            <person name="Durand P.M."/>
        </authorList>
    </citation>
    <scope>NUCLEOTIDE SEQUENCE [LARGE SCALE GENOMIC DNA]</scope>
    <source>
        <strain evidence="2 3">NIES-571</strain>
    </source>
</reference>
<organism evidence="2 3">
    <name type="scientific">Tetrabaena socialis</name>
    <dbReference type="NCBI Taxonomy" id="47790"/>
    <lineage>
        <taxon>Eukaryota</taxon>
        <taxon>Viridiplantae</taxon>
        <taxon>Chlorophyta</taxon>
        <taxon>core chlorophytes</taxon>
        <taxon>Chlorophyceae</taxon>
        <taxon>CS clade</taxon>
        <taxon>Chlamydomonadales</taxon>
        <taxon>Tetrabaenaceae</taxon>
        <taxon>Tetrabaena</taxon>
    </lineage>
</organism>
<proteinExistence type="predicted"/>
<comment type="caution">
    <text evidence="2">The sequence shown here is derived from an EMBL/GenBank/DDBJ whole genome shotgun (WGS) entry which is preliminary data.</text>
</comment>
<dbReference type="EMBL" id="PGGS01000372">
    <property type="protein sequence ID" value="PNH04638.1"/>
    <property type="molecule type" value="Genomic_DNA"/>
</dbReference>
<evidence type="ECO:0000313" key="3">
    <source>
        <dbReference type="Proteomes" id="UP000236333"/>
    </source>
</evidence>
<gene>
    <name evidence="2" type="ORF">TSOC_009179</name>
</gene>
<accession>A0A2J7ZWK7</accession>
<evidence type="ECO:0000313" key="2">
    <source>
        <dbReference type="EMBL" id="PNH04638.1"/>
    </source>
</evidence>
<feature type="region of interest" description="Disordered" evidence="1">
    <location>
        <begin position="65"/>
        <end position="111"/>
    </location>
</feature>
<evidence type="ECO:0000256" key="1">
    <source>
        <dbReference type="SAM" id="MobiDB-lite"/>
    </source>
</evidence>
<name>A0A2J7ZWK7_9CHLO</name>
<keyword evidence="3" id="KW-1185">Reference proteome</keyword>
<dbReference type="AlphaFoldDB" id="A0A2J7ZWK7"/>
<dbReference type="Proteomes" id="UP000236333">
    <property type="component" value="Unassembled WGS sequence"/>
</dbReference>
<protein>
    <submittedName>
        <fullName evidence="2">Uncharacterized protein</fullName>
    </submittedName>
</protein>
<sequence>MEVGSSAVGAYVGLDSCARVAATVDWSHKERLRYGGPQVAALIDIVRALDAKGLRLRRPLEVMQPQAERREAGALLQRPRQPGEQRSAAPSDGASRGKTLSRPTSSLASQCRAWRPSVADMLAVPMRRTQDPWRSAQAGPAMPLRPLCAAARSAPEPARSSAVVALRAAVAGGGLRLRAKLVAGEPHAALWGPGGSSTHHARMPLPVRKGSRSEAYACVAGWPVKRGCEVPPSAGAWWLSTTGCSPCDSAARTVERRKATLAAKSALVVSGVMGSPPGRS</sequence>